<protein>
    <submittedName>
        <fullName evidence="1">Uncharacterized protein</fullName>
    </submittedName>
</protein>
<reference evidence="1 2" key="1">
    <citation type="submission" date="2019-07" db="EMBL/GenBank/DDBJ databases">
        <title>Tepidimonas charontis SPSP-6 draft genome.</title>
        <authorList>
            <person name="Da Costa M.S."/>
            <person name="Froufe H.J.C."/>
            <person name="Egas C."/>
            <person name="Albuquerque L."/>
        </authorList>
    </citation>
    <scope>NUCLEOTIDE SEQUENCE [LARGE SCALE GENOMIC DNA]</scope>
    <source>
        <strain evidence="1 2">SPSP-6</strain>
    </source>
</reference>
<dbReference type="EMBL" id="VJON01000050">
    <property type="protein sequence ID" value="TSE30920.1"/>
    <property type="molecule type" value="Genomic_DNA"/>
</dbReference>
<proteinExistence type="predicted"/>
<gene>
    <name evidence="1" type="ORF">Tchar_02370</name>
</gene>
<organism evidence="1 2">
    <name type="scientific">Tepidimonas charontis</name>
    <dbReference type="NCBI Taxonomy" id="2267262"/>
    <lineage>
        <taxon>Bacteria</taxon>
        <taxon>Pseudomonadati</taxon>
        <taxon>Pseudomonadota</taxon>
        <taxon>Betaproteobacteria</taxon>
        <taxon>Burkholderiales</taxon>
        <taxon>Tepidimonas</taxon>
    </lineage>
</organism>
<dbReference type="AlphaFoldDB" id="A0A554X500"/>
<evidence type="ECO:0000313" key="2">
    <source>
        <dbReference type="Proteomes" id="UP000318294"/>
    </source>
</evidence>
<keyword evidence="2" id="KW-1185">Reference proteome</keyword>
<dbReference type="Proteomes" id="UP000318294">
    <property type="component" value="Unassembled WGS sequence"/>
</dbReference>
<accession>A0A554X500</accession>
<sequence>MYALERIFEILSYEIDDGLAKAMIVASWVLEAVILAFLI</sequence>
<name>A0A554X500_9BURK</name>
<evidence type="ECO:0000313" key="1">
    <source>
        <dbReference type="EMBL" id="TSE30920.1"/>
    </source>
</evidence>
<comment type="caution">
    <text evidence="1">The sequence shown here is derived from an EMBL/GenBank/DDBJ whole genome shotgun (WGS) entry which is preliminary data.</text>
</comment>